<evidence type="ECO:0000313" key="3">
    <source>
        <dbReference type="EMBL" id="HIS47913.1"/>
    </source>
</evidence>
<proteinExistence type="inferred from homology"/>
<evidence type="ECO:0000313" key="4">
    <source>
        <dbReference type="Proteomes" id="UP000823927"/>
    </source>
</evidence>
<evidence type="ECO:0000259" key="2">
    <source>
        <dbReference type="PROSITE" id="PS51756"/>
    </source>
</evidence>
<organism evidence="3 4">
    <name type="scientific">Candidatus Scybalocola faecigallinarum</name>
    <dbReference type="NCBI Taxonomy" id="2840941"/>
    <lineage>
        <taxon>Bacteria</taxon>
        <taxon>Bacillati</taxon>
        <taxon>Bacillota</taxon>
        <taxon>Clostridia</taxon>
        <taxon>Lachnospirales</taxon>
        <taxon>Lachnospiraceae</taxon>
        <taxon>Lachnospiraceae incertae sedis</taxon>
        <taxon>Candidatus Scybalocola (ex Gilroy et al. 2021)</taxon>
    </lineage>
</organism>
<accession>A0A9D1F5F5</accession>
<protein>
    <recommendedName>
        <fullName evidence="2">LXG domain-containing protein</fullName>
    </recommendedName>
</protein>
<dbReference type="PROSITE" id="PS51756">
    <property type="entry name" value="LXG"/>
    <property type="match status" value="1"/>
</dbReference>
<gene>
    <name evidence="3" type="ORF">IAB46_10270</name>
</gene>
<dbReference type="InterPro" id="IPR006829">
    <property type="entry name" value="LXG_dom"/>
</dbReference>
<reference evidence="3" key="2">
    <citation type="journal article" date="2021" name="PeerJ">
        <title>Extensive microbial diversity within the chicken gut microbiome revealed by metagenomics and culture.</title>
        <authorList>
            <person name="Gilroy R."/>
            <person name="Ravi A."/>
            <person name="Getino M."/>
            <person name="Pursley I."/>
            <person name="Horton D.L."/>
            <person name="Alikhan N.F."/>
            <person name="Baker D."/>
            <person name="Gharbi K."/>
            <person name="Hall N."/>
            <person name="Watson M."/>
            <person name="Adriaenssens E.M."/>
            <person name="Foster-Nyarko E."/>
            <person name="Jarju S."/>
            <person name="Secka A."/>
            <person name="Antonio M."/>
            <person name="Oren A."/>
            <person name="Chaudhuri R.R."/>
            <person name="La Ragione R."/>
            <person name="Hildebrand F."/>
            <person name="Pallen M.J."/>
        </authorList>
    </citation>
    <scope>NUCLEOTIDE SEQUENCE</scope>
    <source>
        <strain evidence="3">CHK178-757</strain>
    </source>
</reference>
<dbReference type="AlphaFoldDB" id="A0A9D1F5F5"/>
<comment type="similarity">
    <text evidence="1">In the N-terminal section; belongs to the LXG family.</text>
</comment>
<dbReference type="Pfam" id="PF04740">
    <property type="entry name" value="LXG"/>
    <property type="match status" value="1"/>
</dbReference>
<dbReference type="EMBL" id="DVIT01000037">
    <property type="protein sequence ID" value="HIS47913.1"/>
    <property type="molecule type" value="Genomic_DNA"/>
</dbReference>
<reference evidence="3" key="1">
    <citation type="submission" date="2020-10" db="EMBL/GenBank/DDBJ databases">
        <authorList>
            <person name="Gilroy R."/>
        </authorList>
    </citation>
    <scope>NUCLEOTIDE SEQUENCE</scope>
    <source>
        <strain evidence="3">CHK178-757</strain>
    </source>
</reference>
<evidence type="ECO:0000256" key="1">
    <source>
        <dbReference type="ARBA" id="ARBA00034117"/>
    </source>
</evidence>
<sequence length="549" mass="60140">MASLYIRYEDIRTVMDESSSRFSQWQEVMEDCQKNMEELTQMDQFSGAAADSIRCYLQEVHGMLMTMIASVFQDFSSRFILYRDGYYDIDGNKNTVLSQKTLEKGMEKYKKMKSQWETFSDGVVSTVNSVSDIAYVPCPRGETVINAIGKIYEKLDELNQEALDFESSTLNGDVSQARALIASVQALIKDYGSGAAGPADAYESGDYLKSDAFKDAAVNVMASQDYLEQNQDRIQAAYDDEMRVREEIQKEYEEQLAKERAEGGFWQVVGAIGLAVVGTVAIVASAGAATPLVAGVAFTSGVGTCIFAGAEAFEGGQHIGYGLAGDPYTSAWNPVRDTVFMGNQEAYNFTKEVFSTTAGLSITAAKAGQAAVAMRRSKYYGTGIKGACSGEILRHEALKEGTKAAAKDFIKDKTIDAAMDHVVNPVIDDVGDDLGMSETGKQIIKTGAKMAVDKGADKVTGEYFKYPDGYEDYKNIARIKKINKEYKPYEDALKIKGDIGKASDILSAELKDEYAQDGLSIGGGVEKKSQDYASDYEEWKKQQEKLLGL</sequence>
<comment type="caution">
    <text evidence="3">The sequence shown here is derived from an EMBL/GenBank/DDBJ whole genome shotgun (WGS) entry which is preliminary data.</text>
</comment>
<dbReference type="Proteomes" id="UP000823927">
    <property type="component" value="Unassembled WGS sequence"/>
</dbReference>
<feature type="domain" description="LXG" evidence="2">
    <location>
        <begin position="2"/>
        <end position="233"/>
    </location>
</feature>
<name>A0A9D1F5F5_9FIRM</name>